<organism evidence="1 2">
    <name type="scientific">Acetivibrio ethanolgignens</name>
    <dbReference type="NCBI Taxonomy" id="290052"/>
    <lineage>
        <taxon>Bacteria</taxon>
        <taxon>Bacillati</taxon>
        <taxon>Bacillota</taxon>
        <taxon>Clostridia</taxon>
        <taxon>Eubacteriales</taxon>
        <taxon>Oscillospiraceae</taxon>
        <taxon>Acetivibrio</taxon>
    </lineage>
</organism>
<evidence type="ECO:0000313" key="2">
    <source>
        <dbReference type="Proteomes" id="UP000054874"/>
    </source>
</evidence>
<dbReference type="EMBL" id="LNAM01000172">
    <property type="protein sequence ID" value="KSV58444.1"/>
    <property type="molecule type" value="Genomic_DNA"/>
</dbReference>
<evidence type="ECO:0000313" key="1">
    <source>
        <dbReference type="EMBL" id="KSV58444.1"/>
    </source>
</evidence>
<reference evidence="1 2" key="1">
    <citation type="submission" date="2015-11" db="EMBL/GenBank/DDBJ databases">
        <title>Butyribacter intestini gen. nov., sp. nov., a butyric acid-producing bacterium of the family Lachnospiraceae isolated from the human faeces.</title>
        <authorList>
            <person name="Zou Y."/>
            <person name="Xue W."/>
            <person name="Luo G."/>
            <person name="Lv M."/>
        </authorList>
    </citation>
    <scope>NUCLEOTIDE SEQUENCE [LARGE SCALE GENOMIC DNA]</scope>
    <source>
        <strain evidence="1 2">ACET-33324</strain>
    </source>
</reference>
<gene>
    <name evidence="1" type="ORF">ASU35_12875</name>
</gene>
<dbReference type="RefSeq" id="WP_058353302.1">
    <property type="nucleotide sequence ID" value="NZ_CABMMD010000172.1"/>
</dbReference>
<dbReference type="Proteomes" id="UP000054874">
    <property type="component" value="Unassembled WGS sequence"/>
</dbReference>
<name>A0A0V8QD65_9FIRM</name>
<accession>A0A0V8QD65</accession>
<protein>
    <submittedName>
        <fullName evidence="1">Uncharacterized protein</fullName>
    </submittedName>
</protein>
<proteinExistence type="predicted"/>
<sequence length="90" mass="10980">MFRLWGKIWKDTRLLKDMVVENGNPELNRTRKIFDAIDELCYEFDLSKPIWLDSTIEDFKKHDKTRFTQDNFIDSIDFDYLEIQIIEEDD</sequence>
<comment type="caution">
    <text evidence="1">The sequence shown here is derived from an EMBL/GenBank/DDBJ whole genome shotgun (WGS) entry which is preliminary data.</text>
</comment>
<keyword evidence="2" id="KW-1185">Reference proteome</keyword>
<dbReference type="AlphaFoldDB" id="A0A0V8QD65"/>
<dbReference type="OrthoDB" id="2084516at2"/>
<dbReference type="STRING" id="290052.ASU35_12875"/>